<evidence type="ECO:0000313" key="11">
    <source>
        <dbReference type="Proteomes" id="UP000004956"/>
    </source>
</evidence>
<dbReference type="HAMAP" id="MF_00607">
    <property type="entry name" value="16SrRNA_methyltr_A"/>
    <property type="match status" value="1"/>
</dbReference>
<keyword evidence="2 7" id="KW-0698">rRNA processing</keyword>
<proteinExistence type="inferred from homology"/>
<dbReference type="InterPro" id="IPR020598">
    <property type="entry name" value="rRNA_Ade_methylase_Trfase_N"/>
</dbReference>
<evidence type="ECO:0000256" key="4">
    <source>
        <dbReference type="ARBA" id="ARBA00022679"/>
    </source>
</evidence>
<dbReference type="InterPro" id="IPR029063">
    <property type="entry name" value="SAM-dependent_MTases_sf"/>
</dbReference>
<gene>
    <name evidence="7" type="primary">rsmA</name>
    <name evidence="7" type="synonym">ksgA</name>
    <name evidence="10" type="ORF">HMPREF9440_01972</name>
</gene>
<evidence type="ECO:0000256" key="7">
    <source>
        <dbReference type="HAMAP-Rule" id="MF_00607"/>
    </source>
</evidence>
<dbReference type="Gene3D" id="1.10.8.100">
    <property type="entry name" value="Ribosomal RNA adenine dimethylase-like, domain 2"/>
    <property type="match status" value="1"/>
</dbReference>
<dbReference type="Pfam" id="PF00398">
    <property type="entry name" value="RrnaAD"/>
    <property type="match status" value="1"/>
</dbReference>
<keyword evidence="4 7" id="KW-0808">Transferase</keyword>
<evidence type="ECO:0000313" key="10">
    <source>
        <dbReference type="EMBL" id="EHY30664.1"/>
    </source>
</evidence>
<dbReference type="HOGENOM" id="CLU_041220_0_1_4"/>
<protein>
    <recommendedName>
        <fullName evidence="7">Ribosomal RNA small subunit methyltransferase A</fullName>
        <ecNumber evidence="7">2.1.1.182</ecNumber>
    </recommendedName>
    <alternativeName>
        <fullName evidence="7">16S rRNA (adenine(1518)-N(6)/adenine(1519)-N(6))-dimethyltransferase</fullName>
    </alternativeName>
    <alternativeName>
        <fullName evidence="7">16S rRNA dimethyladenosine transferase</fullName>
    </alternativeName>
    <alternativeName>
        <fullName evidence="7">16S rRNA dimethylase</fullName>
    </alternativeName>
    <alternativeName>
        <fullName evidence="7">S-adenosylmethionine-6-N', N'-adenosyl(rRNA) dimethyltransferase</fullName>
    </alternativeName>
</protein>
<feature type="binding site" evidence="7 8">
    <location>
        <position position="66"/>
    </location>
    <ligand>
        <name>S-adenosyl-L-methionine</name>
        <dbReference type="ChEBI" id="CHEBI:59789"/>
    </ligand>
</feature>
<dbReference type="PANTHER" id="PTHR11727">
    <property type="entry name" value="DIMETHYLADENOSINE TRANSFERASE"/>
    <property type="match status" value="1"/>
</dbReference>
<evidence type="ECO:0000256" key="3">
    <source>
        <dbReference type="ARBA" id="ARBA00022603"/>
    </source>
</evidence>
<dbReference type="PATRIC" id="fig|762967.3.peg.1553"/>
<feature type="binding site" evidence="7 8">
    <location>
        <position position="90"/>
    </location>
    <ligand>
        <name>S-adenosyl-L-methionine</name>
        <dbReference type="ChEBI" id="CHEBI:59789"/>
    </ligand>
</feature>
<dbReference type="GO" id="GO:0005829">
    <property type="term" value="C:cytosol"/>
    <property type="evidence" value="ECO:0007669"/>
    <property type="project" value="TreeGrafter"/>
</dbReference>
<evidence type="ECO:0000256" key="2">
    <source>
        <dbReference type="ARBA" id="ARBA00022552"/>
    </source>
</evidence>
<dbReference type="STRING" id="762967.HMPREF9440_01972"/>
<dbReference type="PANTHER" id="PTHR11727:SF7">
    <property type="entry name" value="DIMETHYLADENOSINE TRANSFERASE-RELATED"/>
    <property type="match status" value="1"/>
</dbReference>
<feature type="domain" description="Ribosomal RNA adenine methylase transferase N-terminal" evidence="9">
    <location>
        <begin position="25"/>
        <end position="195"/>
    </location>
</feature>
<comment type="catalytic activity">
    <reaction evidence="7">
        <text>adenosine(1518)/adenosine(1519) in 16S rRNA + 4 S-adenosyl-L-methionine = N(6)-dimethyladenosine(1518)/N(6)-dimethyladenosine(1519) in 16S rRNA + 4 S-adenosyl-L-homocysteine + 4 H(+)</text>
        <dbReference type="Rhea" id="RHEA:19609"/>
        <dbReference type="Rhea" id="RHEA-COMP:10232"/>
        <dbReference type="Rhea" id="RHEA-COMP:10233"/>
        <dbReference type="ChEBI" id="CHEBI:15378"/>
        <dbReference type="ChEBI" id="CHEBI:57856"/>
        <dbReference type="ChEBI" id="CHEBI:59789"/>
        <dbReference type="ChEBI" id="CHEBI:74411"/>
        <dbReference type="ChEBI" id="CHEBI:74493"/>
        <dbReference type="EC" id="2.1.1.182"/>
    </reaction>
</comment>
<dbReference type="SUPFAM" id="SSF53335">
    <property type="entry name" value="S-adenosyl-L-methionine-dependent methyltransferases"/>
    <property type="match status" value="1"/>
</dbReference>
<sequence length="266" mass="29612">MKQEWLEGHRARKRFGQNFLHDQHWIGRIVRSIDAKPEDAIIEIGPGQAALTREIIACAGHETAVEIDRDLAAFLRTQFAPEALTLIEADALTLDWATVLEGKRLRIIGNLPYNISSPLLFALMKGAHRVIDQHFMLQKEVVDRMTAEPGSKTYGRLSVMLQYRYVMHKLFDVPPGAFVPPPKVTSSIVRMIPRPVESLPEVDLEVFGEIVAAAFQQRRKTLRNAVSAFLTEDEIRAAGIDPTLRAEALDVNAFVALANAAAAKKA</sequence>
<accession>H3KGU0</accession>
<comment type="function">
    <text evidence="7">Specifically dimethylates two adjacent adenosines (A1518 and A1519) in the loop of a conserved hairpin near the 3'-end of 16S rRNA in the 30S particle. May play a critical role in biogenesis of 30S subunits.</text>
</comment>
<keyword evidence="1 7" id="KW-0963">Cytoplasm</keyword>
<keyword evidence="5 7" id="KW-0949">S-adenosyl-L-methionine</keyword>
<dbReference type="Gene3D" id="3.40.50.150">
    <property type="entry name" value="Vaccinia Virus protein VP39"/>
    <property type="match status" value="1"/>
</dbReference>
<dbReference type="InterPro" id="IPR023165">
    <property type="entry name" value="rRNA_Ade_diMease-like_C"/>
</dbReference>
<dbReference type="NCBIfam" id="TIGR00755">
    <property type="entry name" value="ksgA"/>
    <property type="match status" value="1"/>
</dbReference>
<comment type="similarity">
    <text evidence="7">Belongs to the class I-like SAM-binding methyltransferase superfamily. rRNA adenine N(6)-methyltransferase family. RsmA subfamily.</text>
</comment>
<dbReference type="RefSeq" id="WP_008543168.1">
    <property type="nucleotide sequence ID" value="NZ_JH605003.1"/>
</dbReference>
<dbReference type="AlphaFoldDB" id="H3KGU0"/>
<comment type="subcellular location">
    <subcellularLocation>
        <location evidence="7">Cytoplasm</location>
    </subcellularLocation>
</comment>
<dbReference type="PROSITE" id="PS51689">
    <property type="entry name" value="SAM_RNA_A_N6_MT"/>
    <property type="match status" value="1"/>
</dbReference>
<evidence type="ECO:0000256" key="5">
    <source>
        <dbReference type="ARBA" id="ARBA00022691"/>
    </source>
</evidence>
<keyword evidence="6 7" id="KW-0694">RNA-binding</keyword>
<name>H3KGU0_9BURK</name>
<feature type="binding site" evidence="7 8">
    <location>
        <position position="45"/>
    </location>
    <ligand>
        <name>S-adenosyl-L-methionine</name>
        <dbReference type="ChEBI" id="CHEBI:59789"/>
    </ligand>
</feature>
<dbReference type="GO" id="GO:0052908">
    <property type="term" value="F:16S rRNA (adenine(1518)-N(6)/adenine(1519)-N(6))-dimethyltransferase activity"/>
    <property type="evidence" value="ECO:0007669"/>
    <property type="project" value="UniProtKB-EC"/>
</dbReference>
<keyword evidence="3 7" id="KW-0489">Methyltransferase</keyword>
<dbReference type="OrthoDB" id="9814755at2"/>
<feature type="binding site" evidence="7 8">
    <location>
        <position position="18"/>
    </location>
    <ligand>
        <name>S-adenosyl-L-methionine</name>
        <dbReference type="ChEBI" id="CHEBI:59789"/>
    </ligand>
</feature>
<dbReference type="FunFam" id="1.10.8.100:FF:000001">
    <property type="entry name" value="Ribosomal RNA small subunit methyltransferase A"/>
    <property type="match status" value="1"/>
</dbReference>
<dbReference type="EMBL" id="AFBQ01000295">
    <property type="protein sequence ID" value="EHY30664.1"/>
    <property type="molecule type" value="Genomic_DNA"/>
</dbReference>
<dbReference type="EC" id="2.1.1.182" evidence="7"/>
<evidence type="ECO:0000256" key="6">
    <source>
        <dbReference type="ARBA" id="ARBA00022884"/>
    </source>
</evidence>
<dbReference type="Proteomes" id="UP000004956">
    <property type="component" value="Unassembled WGS sequence"/>
</dbReference>
<dbReference type="SMART" id="SM00650">
    <property type="entry name" value="rADc"/>
    <property type="match status" value="1"/>
</dbReference>
<feature type="binding site" evidence="7 8">
    <location>
        <position position="20"/>
    </location>
    <ligand>
        <name>S-adenosyl-L-methionine</name>
        <dbReference type="ChEBI" id="CHEBI:59789"/>
    </ligand>
</feature>
<reference evidence="10 11" key="1">
    <citation type="submission" date="2011-11" db="EMBL/GenBank/DDBJ databases">
        <authorList>
            <person name="Weinstock G."/>
            <person name="Sodergren E."/>
            <person name="Clifton S."/>
            <person name="Fulton L."/>
            <person name="Fulton B."/>
            <person name="Courtney L."/>
            <person name="Fronick C."/>
            <person name="Harrison M."/>
            <person name="Strong C."/>
            <person name="Farmer C."/>
            <person name="Delahaunty K."/>
            <person name="Markovic C."/>
            <person name="Hall O."/>
            <person name="Minx P."/>
            <person name="Tomlinson C."/>
            <person name="Mitreva M."/>
            <person name="Hou S."/>
            <person name="Chen J."/>
            <person name="Wollam A."/>
            <person name="Pepin K.H."/>
            <person name="Johnson M."/>
            <person name="Bhonagiri V."/>
            <person name="Zhang X."/>
            <person name="Suruliraj S."/>
            <person name="Warren W."/>
            <person name="Chinwalla A."/>
            <person name="Mardis E.R."/>
            <person name="Wilson R.K."/>
        </authorList>
    </citation>
    <scope>NUCLEOTIDE SEQUENCE [LARGE SCALE GENOMIC DNA]</scope>
    <source>
        <strain evidence="10 11">YIT 11816</strain>
    </source>
</reference>
<dbReference type="GO" id="GO:0003723">
    <property type="term" value="F:RNA binding"/>
    <property type="evidence" value="ECO:0007669"/>
    <property type="project" value="UniProtKB-UniRule"/>
</dbReference>
<dbReference type="InterPro" id="IPR011530">
    <property type="entry name" value="rRNA_adenine_dimethylase"/>
</dbReference>
<feature type="binding site" evidence="7 8">
    <location>
        <position position="110"/>
    </location>
    <ligand>
        <name>S-adenosyl-L-methionine</name>
        <dbReference type="ChEBI" id="CHEBI:59789"/>
    </ligand>
</feature>
<organism evidence="10 11">
    <name type="scientific">Sutterella parvirubra YIT 11816</name>
    <dbReference type="NCBI Taxonomy" id="762967"/>
    <lineage>
        <taxon>Bacteria</taxon>
        <taxon>Pseudomonadati</taxon>
        <taxon>Pseudomonadota</taxon>
        <taxon>Betaproteobacteria</taxon>
        <taxon>Burkholderiales</taxon>
        <taxon>Sutterellaceae</taxon>
        <taxon>Sutterella</taxon>
    </lineage>
</organism>
<keyword evidence="11" id="KW-1185">Reference proteome</keyword>
<evidence type="ECO:0000259" key="9">
    <source>
        <dbReference type="SMART" id="SM00650"/>
    </source>
</evidence>
<dbReference type="InterPro" id="IPR001737">
    <property type="entry name" value="KsgA/Erm"/>
</dbReference>
<evidence type="ECO:0000256" key="1">
    <source>
        <dbReference type="ARBA" id="ARBA00022490"/>
    </source>
</evidence>
<comment type="caution">
    <text evidence="10">The sequence shown here is derived from an EMBL/GenBank/DDBJ whole genome shotgun (WGS) entry which is preliminary data.</text>
</comment>
<evidence type="ECO:0000256" key="8">
    <source>
        <dbReference type="PROSITE-ProRule" id="PRU01026"/>
    </source>
</evidence>